<dbReference type="PANTHER" id="PTHR10166:SF25">
    <property type="entry name" value="VOLTAGE-DEPENDENT CALCIUM CHANNEL SUBUNIT ALPHA-2_DELTA-3"/>
    <property type="match status" value="1"/>
</dbReference>
<keyword evidence="6" id="KW-0107">Calcium channel</keyword>
<accession>A0A2U9C196</accession>
<evidence type="ECO:0000256" key="21">
    <source>
        <dbReference type="SAM" id="SignalP"/>
    </source>
</evidence>
<keyword evidence="13" id="KW-0406">Ion transport</keyword>
<keyword evidence="17" id="KW-0407">Ion channel</keyword>
<evidence type="ECO:0000256" key="6">
    <source>
        <dbReference type="ARBA" id="ARBA00022673"/>
    </source>
</evidence>
<dbReference type="Gene3D" id="3.40.50.410">
    <property type="entry name" value="von Willebrand factor, type A domain"/>
    <property type="match status" value="1"/>
</dbReference>
<gene>
    <name evidence="23" type="ORF">SMAX5B_014511</name>
</gene>
<proteinExistence type="inferred from homology"/>
<evidence type="ECO:0000256" key="3">
    <source>
        <dbReference type="ARBA" id="ARBA00009037"/>
    </source>
</evidence>
<dbReference type="PANTHER" id="PTHR10166">
    <property type="entry name" value="VOLTAGE-DEPENDENT CALCIUM CHANNEL SUBUNIT ALPHA-2/DELTA-RELATED"/>
    <property type="match status" value="1"/>
</dbReference>
<evidence type="ECO:0000256" key="19">
    <source>
        <dbReference type="SAM" id="MobiDB-lite"/>
    </source>
</evidence>
<dbReference type="Pfam" id="PF05827">
    <property type="entry name" value="VAS1_LD"/>
    <property type="match status" value="1"/>
</dbReference>
<evidence type="ECO:0000256" key="8">
    <source>
        <dbReference type="ARBA" id="ARBA00022723"/>
    </source>
</evidence>
<evidence type="ECO:0000256" key="10">
    <source>
        <dbReference type="ARBA" id="ARBA00022837"/>
    </source>
</evidence>
<feature type="coiled-coil region" evidence="18">
    <location>
        <begin position="352"/>
        <end position="387"/>
    </location>
</feature>
<evidence type="ECO:0000256" key="12">
    <source>
        <dbReference type="ARBA" id="ARBA00022989"/>
    </source>
</evidence>
<comment type="similarity">
    <text evidence="3">Belongs to the vacuolar ATPase subunit S1 family.</text>
</comment>
<dbReference type="Pfam" id="PF08399">
    <property type="entry name" value="VWA_N"/>
    <property type="match status" value="1"/>
</dbReference>
<dbReference type="GO" id="GO:0098588">
    <property type="term" value="C:bounding membrane of organelle"/>
    <property type="evidence" value="ECO:0007669"/>
    <property type="project" value="UniProtKB-ARBA"/>
</dbReference>
<keyword evidence="14 20" id="KW-0472">Membrane</keyword>
<feature type="signal peptide" evidence="21">
    <location>
        <begin position="1"/>
        <end position="23"/>
    </location>
</feature>
<evidence type="ECO:0000256" key="1">
    <source>
        <dbReference type="ARBA" id="ARBA00004479"/>
    </source>
</evidence>
<keyword evidence="12 20" id="KW-1133">Transmembrane helix</keyword>
<keyword evidence="16" id="KW-0325">Glycoprotein</keyword>
<feature type="domain" description="VWFA" evidence="22">
    <location>
        <begin position="520"/>
        <end position="702"/>
    </location>
</feature>
<evidence type="ECO:0000256" key="7">
    <source>
        <dbReference type="ARBA" id="ARBA00022692"/>
    </source>
</evidence>
<evidence type="ECO:0000256" key="9">
    <source>
        <dbReference type="ARBA" id="ARBA00022729"/>
    </source>
</evidence>
<feature type="compositionally biased region" description="Polar residues" evidence="19">
    <location>
        <begin position="50"/>
        <end position="60"/>
    </location>
</feature>
<dbReference type="InterPro" id="IPR013608">
    <property type="entry name" value="VWA_N"/>
</dbReference>
<dbReference type="Gene3D" id="2.40.160.110">
    <property type="match status" value="1"/>
</dbReference>
<dbReference type="SMART" id="SM00327">
    <property type="entry name" value="VWA"/>
    <property type="match status" value="1"/>
</dbReference>
<dbReference type="FunFam" id="2.40.160.110:FF:000003">
    <property type="entry name" value="ATPase H+ transporting accessory protein 1"/>
    <property type="match status" value="1"/>
</dbReference>
<dbReference type="CDD" id="cd12912">
    <property type="entry name" value="PDC2_MCP_like"/>
    <property type="match status" value="1"/>
</dbReference>
<dbReference type="STRING" id="52904.ENSSMAP00000011234"/>
<evidence type="ECO:0000256" key="16">
    <source>
        <dbReference type="ARBA" id="ARBA00023180"/>
    </source>
</evidence>
<protein>
    <submittedName>
        <fullName evidence="23">Putative voltage-dependent calcium channel subunit alpha-2/delta-3-like isoform 2</fullName>
    </submittedName>
</protein>
<keyword evidence="8" id="KW-0479">Metal-binding</keyword>
<keyword evidence="9 21" id="KW-0732">Signal</keyword>
<evidence type="ECO:0000256" key="11">
    <source>
        <dbReference type="ARBA" id="ARBA00022882"/>
    </source>
</evidence>
<comment type="similarity">
    <text evidence="2">Belongs to the calcium channel subunit alpha-2/delta family.</text>
</comment>
<feature type="transmembrane region" description="Helical" evidence="20">
    <location>
        <begin position="1337"/>
        <end position="1357"/>
    </location>
</feature>
<keyword evidence="10" id="KW-0106">Calcium</keyword>
<keyword evidence="24" id="KW-1185">Reference proteome</keyword>
<dbReference type="GO" id="GO:0005891">
    <property type="term" value="C:voltage-gated calcium channel complex"/>
    <property type="evidence" value="ECO:0007669"/>
    <property type="project" value="TreeGrafter"/>
</dbReference>
<evidence type="ECO:0000256" key="17">
    <source>
        <dbReference type="ARBA" id="ARBA00023303"/>
    </source>
</evidence>
<dbReference type="GO" id="GO:0030659">
    <property type="term" value="C:cytoplasmic vesicle membrane"/>
    <property type="evidence" value="ECO:0007669"/>
    <property type="project" value="UniProtKB-ARBA"/>
</dbReference>
<dbReference type="PROSITE" id="PS50234">
    <property type="entry name" value="VWFA"/>
    <property type="match status" value="1"/>
</dbReference>
<name>A0A2U9C196_SCOMX</name>
<evidence type="ECO:0000256" key="15">
    <source>
        <dbReference type="ARBA" id="ARBA00023157"/>
    </source>
</evidence>
<dbReference type="SUPFAM" id="SSF53300">
    <property type="entry name" value="vWA-like"/>
    <property type="match status" value="1"/>
</dbReference>
<organism evidence="23 24">
    <name type="scientific">Scophthalmus maximus</name>
    <name type="common">Turbot</name>
    <name type="synonym">Psetta maxima</name>
    <dbReference type="NCBI Taxonomy" id="52904"/>
    <lineage>
        <taxon>Eukaryota</taxon>
        <taxon>Metazoa</taxon>
        <taxon>Chordata</taxon>
        <taxon>Craniata</taxon>
        <taxon>Vertebrata</taxon>
        <taxon>Euteleostomi</taxon>
        <taxon>Actinopterygii</taxon>
        <taxon>Neopterygii</taxon>
        <taxon>Teleostei</taxon>
        <taxon>Neoteleostei</taxon>
        <taxon>Acanthomorphata</taxon>
        <taxon>Carangaria</taxon>
        <taxon>Pleuronectiformes</taxon>
        <taxon>Pleuronectoidei</taxon>
        <taxon>Scophthalmidae</taxon>
        <taxon>Scophthalmus</taxon>
    </lineage>
</organism>
<dbReference type="InterPro" id="IPR013680">
    <property type="entry name" value="VDCC_a2/dsu"/>
</dbReference>
<reference evidence="23 24" key="1">
    <citation type="submission" date="2017-12" db="EMBL/GenBank/DDBJ databases">
        <title>Integrating genomic resources of turbot (Scophthalmus maximus) in depth evaluation of genetic and physical mapping variation across individuals.</title>
        <authorList>
            <person name="Martinez P."/>
        </authorList>
    </citation>
    <scope>NUCLEOTIDE SEQUENCE [LARGE SCALE GENOMIC DNA]</scope>
</reference>
<dbReference type="FunFam" id="3.30.450.20:FF:000012">
    <property type="entry name" value="Calcium channel, voltage-dependent, alpha2/delta subunit 3"/>
    <property type="match status" value="1"/>
</dbReference>
<feature type="region of interest" description="Disordered" evidence="19">
    <location>
        <begin position="45"/>
        <end position="64"/>
    </location>
</feature>
<keyword evidence="11" id="KW-0851">Voltage-gated channel</keyword>
<dbReference type="Pfam" id="PF00092">
    <property type="entry name" value="VWA"/>
    <property type="match status" value="1"/>
</dbReference>
<evidence type="ECO:0000256" key="20">
    <source>
        <dbReference type="SAM" id="Phobius"/>
    </source>
</evidence>
<evidence type="ECO:0000256" key="18">
    <source>
        <dbReference type="SAM" id="Coils"/>
    </source>
</evidence>
<dbReference type="InterPro" id="IPR051173">
    <property type="entry name" value="Ca_channel_alpha-2/delta"/>
</dbReference>
<dbReference type="Gene3D" id="3.30.450.20">
    <property type="entry name" value="PAS domain"/>
    <property type="match status" value="1"/>
</dbReference>
<keyword evidence="15" id="KW-1015">Disulfide bond</keyword>
<evidence type="ECO:0000256" key="5">
    <source>
        <dbReference type="ARBA" id="ARBA00022568"/>
    </source>
</evidence>
<dbReference type="InterPro" id="IPR036465">
    <property type="entry name" value="vWFA_dom_sf"/>
</dbReference>
<evidence type="ECO:0000256" key="13">
    <source>
        <dbReference type="ARBA" id="ARBA00023065"/>
    </source>
</evidence>
<keyword evidence="4" id="KW-0813">Transport</keyword>
<keyword evidence="18" id="KW-0175">Coiled coil</keyword>
<keyword evidence="5" id="KW-0109">Calcium transport</keyword>
<keyword evidence="7 20" id="KW-0812">Transmembrane</keyword>
<dbReference type="EMBL" id="CP026253">
    <property type="protein sequence ID" value="AWP09770.1"/>
    <property type="molecule type" value="Genomic_DNA"/>
</dbReference>
<dbReference type="Pfam" id="PF08473">
    <property type="entry name" value="VGCC_alpha2"/>
    <property type="match status" value="1"/>
</dbReference>
<dbReference type="CDD" id="cd01463">
    <property type="entry name" value="vWA_VGCC_like"/>
    <property type="match status" value="1"/>
</dbReference>
<evidence type="ECO:0000259" key="22">
    <source>
        <dbReference type="PROSITE" id="PS50234"/>
    </source>
</evidence>
<dbReference type="InterPro" id="IPR002035">
    <property type="entry name" value="VWF_A"/>
</dbReference>
<evidence type="ECO:0000313" key="24">
    <source>
        <dbReference type="Proteomes" id="UP000246464"/>
    </source>
</evidence>
<dbReference type="FunFam" id="3.40.50.410:FF:000007">
    <property type="entry name" value="Calcium voltage-gated channel auxiliary subunit alpha2delta 3"/>
    <property type="match status" value="1"/>
</dbReference>
<evidence type="ECO:0000256" key="2">
    <source>
        <dbReference type="ARBA" id="ARBA00007060"/>
    </source>
</evidence>
<dbReference type="Proteomes" id="UP000246464">
    <property type="component" value="Chromosome 11"/>
</dbReference>
<dbReference type="GO" id="GO:0012505">
    <property type="term" value="C:endomembrane system"/>
    <property type="evidence" value="ECO:0007669"/>
    <property type="project" value="UniProtKB-ARBA"/>
</dbReference>
<dbReference type="GO" id="GO:0046872">
    <property type="term" value="F:metal ion binding"/>
    <property type="evidence" value="ECO:0007669"/>
    <property type="project" value="UniProtKB-KW"/>
</dbReference>
<feature type="chain" id="PRO_5015966880" evidence="21">
    <location>
        <begin position="24"/>
        <end position="1359"/>
    </location>
</feature>
<evidence type="ECO:0000256" key="14">
    <source>
        <dbReference type="ARBA" id="ARBA00023136"/>
    </source>
</evidence>
<comment type="subcellular location">
    <subcellularLocation>
        <location evidence="1">Membrane</location>
        <topology evidence="1">Single-pass type I membrane protein</topology>
    </subcellularLocation>
</comment>
<evidence type="ECO:0000256" key="4">
    <source>
        <dbReference type="ARBA" id="ARBA00022448"/>
    </source>
</evidence>
<evidence type="ECO:0000313" key="23">
    <source>
        <dbReference type="EMBL" id="AWP09770.1"/>
    </source>
</evidence>
<sequence length="1359" mass="153536">MAAHAFLVCSLALLSALSRPGLSFSDEELQPGLIYEEVPDILDRSKENPKQATRVTSSQDGGYGLEGEEVILTPEDENPLRRILQPFNWHQPGMPHSKRKLLQSLVGPYGPLSVSYNGKTCILFKAKRLAIRYRNHTFIDLTERVFNLNSPVDTKGSICTKEKATLSLRFGDVEDLRGLVIRLQMSNTFYEAAGQNWFTLDSVHIHYNWTQEATFNASEVYAPATSSYHCQHVSSLHKYDTLLVPSSHTDTSANWHITFTDFQMQVDTSCVVSIVWCTCLLLLFSTLSTRVTEVGGTHQSIPPSVVKLWASAFGGEMKSISAKYSGSQLLQKKYKEFERAVRVDEIDGLRLVKRLAEDMEEMFHKKAQAMKRLVEAAEEAHLQHEEDPNLQYEYFNAVLINEVDKEGNRVELGGEFILQPNDHFNNLSVNLSLSVVQVPTNMYNKDSAIVNGVYWSEALNKVFVDNFERDPSLIWQYFGSAKGFFRQYPGIKWKPDEHGVIAFDCRNRKWYIQAATSPKDVVILVDVSGSMKGLRLTIARQTVSSILDTLGDDDFFNIIAYNEELHYVEPCLNGTLVQADVPNKDHFREHLDKLFAQGIGMLDIALTEAFNLLGDFNETGRGSECSQAIMLVTDGAVDTYDAIFAKYNWPERKVRIFPYLIGRESAFADNLKWMACANKGYFTQISTLADVQENVMEYLHVLSRPKVIDREHDTVWTEAYIDSTMDDGQGPVLMTTVAMPVFSTKNETRNRGILLGVVGTDVPVSELLKTIPKYKLGIHGYAFAITNNGYILTHPDLRPLYGDGKKRRKPNYSSVDLSEVEWEDKDDTLRNAMVNRKTGTFSMEVKKSVDKGKRVLVLHNDYYYTDIKGTPFSLGVALSRGHGKFFFRGNVTVEEGLHDLEHPDVALADEWTYCNTDEHPEHRYLSQIEAIKLYLNGHEPHLQCDKELIQEVLFDAVVTAPLEAYWTSLVLNKSENSDKGVEIAYLGTRTGLSRINLFVVPDELTNLDFLTAEDKEGVFNADHFPLWYKRAAEQVPGTFVYSLPFNTGSENKSVVLASTAIQLLDERKSPIAAAVGIQMKLEFFQKKFWTASRQCAALDGKCSISCDDENINCYLIDNNGFVLVAEDYTLTGKFFGEAEGAVMSKLLQMGSFKRVTLYDYQALCWVFSESSGCGRTLLDPYFAFFSAVKWILTELVIFLVEFNLYSWWYSDITAKAQRIGRTTQVPCDTEYPAFVSERTIKENTGNVDCDGCIKSFVIQQIPSSNLFMVVVDNKCDCSMFEPITMDPIEIMYILHWPKTAAHNESLKCERLKMQKDRRRPDTCHPFHPEENSMECGGAVALAPSAAATLLCVLLALFPR</sequence>
<dbReference type="GO" id="GO:0005245">
    <property type="term" value="F:voltage-gated calcium channel activity"/>
    <property type="evidence" value="ECO:0007669"/>
    <property type="project" value="TreeGrafter"/>
</dbReference>
<dbReference type="InterPro" id="IPR046755">
    <property type="entry name" value="VAS1_LD"/>
</dbReference>